<reference evidence="1 2" key="1">
    <citation type="submission" date="2018-06" db="EMBL/GenBank/DDBJ databases">
        <title>Comparative genomics reveals the genomic features of Rhizophagus irregularis, R. cerebriforme, R. diaphanum and Gigaspora rosea, and their symbiotic lifestyle signature.</title>
        <authorList>
            <person name="Morin E."/>
            <person name="San Clemente H."/>
            <person name="Chen E.C.H."/>
            <person name="De La Providencia I."/>
            <person name="Hainaut M."/>
            <person name="Kuo A."/>
            <person name="Kohler A."/>
            <person name="Murat C."/>
            <person name="Tang N."/>
            <person name="Roy S."/>
            <person name="Loubradou J."/>
            <person name="Henrissat B."/>
            <person name="Grigoriev I.V."/>
            <person name="Corradi N."/>
            <person name="Roux C."/>
            <person name="Martin F.M."/>
        </authorList>
    </citation>
    <scope>NUCLEOTIDE SEQUENCE [LARGE SCALE GENOMIC DNA]</scope>
    <source>
        <strain evidence="1 2">DAOM 227022</strain>
    </source>
</reference>
<evidence type="ECO:0008006" key="3">
    <source>
        <dbReference type="Google" id="ProtNLM"/>
    </source>
</evidence>
<protein>
    <recommendedName>
        <fullName evidence="3">F-box domain-containing protein</fullName>
    </recommendedName>
</protein>
<organism evidence="1 2">
    <name type="scientific">Glomus cerebriforme</name>
    <dbReference type="NCBI Taxonomy" id="658196"/>
    <lineage>
        <taxon>Eukaryota</taxon>
        <taxon>Fungi</taxon>
        <taxon>Fungi incertae sedis</taxon>
        <taxon>Mucoromycota</taxon>
        <taxon>Glomeromycotina</taxon>
        <taxon>Glomeromycetes</taxon>
        <taxon>Glomerales</taxon>
        <taxon>Glomeraceae</taxon>
        <taxon>Glomus</taxon>
    </lineage>
</organism>
<dbReference type="OrthoDB" id="2315711at2759"/>
<name>A0A397SWY7_9GLOM</name>
<accession>A0A397SWY7</accession>
<comment type="caution">
    <text evidence="1">The sequence shown here is derived from an EMBL/GenBank/DDBJ whole genome shotgun (WGS) entry which is preliminary data.</text>
</comment>
<dbReference type="SUPFAM" id="SSF52047">
    <property type="entry name" value="RNI-like"/>
    <property type="match status" value="1"/>
</dbReference>
<evidence type="ECO:0000313" key="1">
    <source>
        <dbReference type="EMBL" id="RIA87411.1"/>
    </source>
</evidence>
<evidence type="ECO:0000313" key="2">
    <source>
        <dbReference type="Proteomes" id="UP000265703"/>
    </source>
</evidence>
<dbReference type="InterPro" id="IPR032675">
    <property type="entry name" value="LRR_dom_sf"/>
</dbReference>
<dbReference type="AlphaFoldDB" id="A0A397SWY7"/>
<keyword evidence="2" id="KW-1185">Reference proteome</keyword>
<dbReference type="Proteomes" id="UP000265703">
    <property type="component" value="Unassembled WGS sequence"/>
</dbReference>
<dbReference type="Gene3D" id="3.80.10.10">
    <property type="entry name" value="Ribonuclease Inhibitor"/>
    <property type="match status" value="2"/>
</dbReference>
<gene>
    <name evidence="1" type="ORF">C1645_827833</name>
</gene>
<sequence>MSQLFADCISEIFEYLERDKNTLRSCLLVNRLWCEISVKILWRNVWNYSTYNYSILISCLPDESKEILNKNGIIISTPISKPLLFNYASFCKVLSDFHVKHGVERLLKNQQTISSQNLDYNVHIVAQEIYKLFMNQISSLRELHVDLLSMNISFTSYPGSINCLKDLSELSCRSNFYPEFFYQLSQISHNIKSIYIVFDYKVSDGLLDLIISQNNLKNLVLHQSHTHKVLTDIIPSLTELSNTLIKLGIYEIHDYIPLPLPSNLHELVLSFYYDFSEVSEDSFVELQHITFSQLQILRFRYACPRVEYLVNFLENNGENLKELYVEDGIQSLNSLNLAISEFCPNLKILSTSISDYESLKGIFNRCKHLESIKICDKYLILKELFNVVIKYSPKKFFQLKIYYDSQIELQLLPELLESFYDGWKNRTVSQNPFSLIIIDYYEKNNLMKNDENLKIIEKYIELGVIKNFKIIYYDENY</sequence>
<dbReference type="EMBL" id="QKYT01000310">
    <property type="protein sequence ID" value="RIA87411.1"/>
    <property type="molecule type" value="Genomic_DNA"/>
</dbReference>
<proteinExistence type="predicted"/>